<evidence type="ECO:0000313" key="1">
    <source>
        <dbReference type="EMBL" id="JAH97616.1"/>
    </source>
</evidence>
<reference evidence="1" key="2">
    <citation type="journal article" date="2015" name="Fish Shellfish Immunol.">
        <title>Early steps in the European eel (Anguilla anguilla)-Vibrio vulnificus interaction in the gills: Role of the RtxA13 toxin.</title>
        <authorList>
            <person name="Callol A."/>
            <person name="Pajuelo D."/>
            <person name="Ebbesson L."/>
            <person name="Teles M."/>
            <person name="MacKenzie S."/>
            <person name="Amaro C."/>
        </authorList>
    </citation>
    <scope>NUCLEOTIDE SEQUENCE</scope>
</reference>
<reference evidence="1" key="1">
    <citation type="submission" date="2014-11" db="EMBL/GenBank/DDBJ databases">
        <authorList>
            <person name="Amaro Gonzalez C."/>
        </authorList>
    </citation>
    <scope>NUCLEOTIDE SEQUENCE</scope>
</reference>
<accession>A0A0E9X565</accession>
<name>A0A0E9X565_ANGAN</name>
<dbReference type="EMBL" id="GBXM01010961">
    <property type="protein sequence ID" value="JAH97616.1"/>
    <property type="molecule type" value="Transcribed_RNA"/>
</dbReference>
<dbReference type="AlphaFoldDB" id="A0A0E9X565"/>
<protein>
    <submittedName>
        <fullName evidence="1">Uncharacterized protein</fullName>
    </submittedName>
</protein>
<organism evidence="1">
    <name type="scientific">Anguilla anguilla</name>
    <name type="common">European freshwater eel</name>
    <name type="synonym">Muraena anguilla</name>
    <dbReference type="NCBI Taxonomy" id="7936"/>
    <lineage>
        <taxon>Eukaryota</taxon>
        <taxon>Metazoa</taxon>
        <taxon>Chordata</taxon>
        <taxon>Craniata</taxon>
        <taxon>Vertebrata</taxon>
        <taxon>Euteleostomi</taxon>
        <taxon>Actinopterygii</taxon>
        <taxon>Neopterygii</taxon>
        <taxon>Teleostei</taxon>
        <taxon>Anguilliformes</taxon>
        <taxon>Anguillidae</taxon>
        <taxon>Anguilla</taxon>
    </lineage>
</organism>
<sequence>MTPNSFLESKHRDVHHTKRVISLSYPHGQCVSEISIIGKKLFWILSIVGTAIAEIEYAEYKQK</sequence>
<proteinExistence type="predicted"/>